<dbReference type="AlphaFoldDB" id="A0A1H7ATY8"/>
<evidence type="ECO:0000256" key="1">
    <source>
        <dbReference type="SAM" id="Phobius"/>
    </source>
</evidence>
<feature type="transmembrane region" description="Helical" evidence="1">
    <location>
        <begin position="56"/>
        <end position="74"/>
    </location>
</feature>
<feature type="transmembrane region" description="Helical" evidence="1">
    <location>
        <begin position="86"/>
        <end position="103"/>
    </location>
</feature>
<evidence type="ECO:0000313" key="3">
    <source>
        <dbReference type="Proteomes" id="UP000199403"/>
    </source>
</evidence>
<protein>
    <submittedName>
        <fullName evidence="2">Uncharacterized protein</fullName>
    </submittedName>
</protein>
<accession>A0A1H7ATY8</accession>
<organism evidence="2 3">
    <name type="scientific">Cyclobacterium xiamenense</name>
    <dbReference type="NCBI Taxonomy" id="1297121"/>
    <lineage>
        <taxon>Bacteria</taxon>
        <taxon>Pseudomonadati</taxon>
        <taxon>Bacteroidota</taxon>
        <taxon>Cytophagia</taxon>
        <taxon>Cytophagales</taxon>
        <taxon>Cyclobacteriaceae</taxon>
        <taxon>Cyclobacterium</taxon>
    </lineage>
</organism>
<keyword evidence="3" id="KW-1185">Reference proteome</keyword>
<dbReference type="STRING" id="1416801.SAMN05192553_1084"/>
<name>A0A1H7ATY8_9BACT</name>
<sequence>MTVLRLIIGVFIGLIAITLVAESIEFVTVKIISGKKFTELTTNETGYFEVRNTTGVLFFKVIYSLLAGTIGGFLTSRISSEKPQLAIFLLMGIQVISLIWAGFFSELSQTGPIWMWIYLIVIIPLGIFFGHIILLKMNNALQQSV</sequence>
<keyword evidence="1" id="KW-0472">Membrane</keyword>
<proteinExistence type="predicted"/>
<evidence type="ECO:0000313" key="2">
    <source>
        <dbReference type="EMBL" id="SEJ67337.1"/>
    </source>
</evidence>
<keyword evidence="1" id="KW-0812">Transmembrane</keyword>
<reference evidence="3" key="1">
    <citation type="submission" date="2016-10" db="EMBL/GenBank/DDBJ databases">
        <authorList>
            <person name="Varghese N."/>
            <person name="Submissions S."/>
        </authorList>
    </citation>
    <scope>NUCLEOTIDE SEQUENCE [LARGE SCALE GENOMIC DNA]</scope>
    <source>
        <strain evidence="3">IBRC-M 10761</strain>
    </source>
</reference>
<feature type="transmembrane region" description="Helical" evidence="1">
    <location>
        <begin position="115"/>
        <end position="135"/>
    </location>
</feature>
<gene>
    <name evidence="2" type="ORF">SAMN05192553_1084</name>
</gene>
<dbReference type="Proteomes" id="UP000199403">
    <property type="component" value="Unassembled WGS sequence"/>
</dbReference>
<dbReference type="RefSeq" id="WP_092177673.1">
    <property type="nucleotide sequence ID" value="NZ_FNZH01000008.1"/>
</dbReference>
<keyword evidence="1" id="KW-1133">Transmembrane helix</keyword>
<dbReference type="EMBL" id="FNZH01000008">
    <property type="protein sequence ID" value="SEJ67337.1"/>
    <property type="molecule type" value="Genomic_DNA"/>
</dbReference>